<feature type="chain" id="PRO_5022669113" description="FAD:protein FMN transferase" evidence="12">
    <location>
        <begin position="29"/>
        <end position="522"/>
    </location>
</feature>
<comment type="cofactor">
    <cofactor evidence="1">
        <name>Mg(2+)</name>
        <dbReference type="ChEBI" id="CHEBI:18420"/>
    </cofactor>
</comment>
<dbReference type="Proteomes" id="UP000317977">
    <property type="component" value="Unassembled WGS sequence"/>
</dbReference>
<evidence type="ECO:0000256" key="3">
    <source>
        <dbReference type="ARBA" id="ARBA00016337"/>
    </source>
</evidence>
<dbReference type="SUPFAM" id="SSF143631">
    <property type="entry name" value="ApbE-like"/>
    <property type="match status" value="1"/>
</dbReference>
<dbReference type="PANTHER" id="PTHR30040">
    <property type="entry name" value="THIAMINE BIOSYNTHESIS LIPOPROTEIN APBE"/>
    <property type="match status" value="1"/>
</dbReference>
<organism evidence="13 14">
    <name type="scientific">Rubripirellula reticaptiva</name>
    <dbReference type="NCBI Taxonomy" id="2528013"/>
    <lineage>
        <taxon>Bacteria</taxon>
        <taxon>Pseudomonadati</taxon>
        <taxon>Planctomycetota</taxon>
        <taxon>Planctomycetia</taxon>
        <taxon>Pirellulales</taxon>
        <taxon>Pirellulaceae</taxon>
        <taxon>Rubripirellula</taxon>
    </lineage>
</organism>
<comment type="catalytic activity">
    <reaction evidence="10">
        <text>L-threonyl-[protein] + FAD = FMN-L-threonyl-[protein] + AMP + H(+)</text>
        <dbReference type="Rhea" id="RHEA:36847"/>
        <dbReference type="Rhea" id="RHEA-COMP:11060"/>
        <dbReference type="Rhea" id="RHEA-COMP:11061"/>
        <dbReference type="ChEBI" id="CHEBI:15378"/>
        <dbReference type="ChEBI" id="CHEBI:30013"/>
        <dbReference type="ChEBI" id="CHEBI:57692"/>
        <dbReference type="ChEBI" id="CHEBI:74257"/>
        <dbReference type="ChEBI" id="CHEBI:456215"/>
        <dbReference type="EC" id="2.7.1.180"/>
    </reaction>
</comment>
<evidence type="ECO:0000313" key="14">
    <source>
        <dbReference type="Proteomes" id="UP000317977"/>
    </source>
</evidence>
<evidence type="ECO:0000256" key="7">
    <source>
        <dbReference type="ARBA" id="ARBA00022827"/>
    </source>
</evidence>
<evidence type="ECO:0000256" key="8">
    <source>
        <dbReference type="ARBA" id="ARBA00022842"/>
    </source>
</evidence>
<feature type="signal peptide" evidence="12">
    <location>
        <begin position="1"/>
        <end position="28"/>
    </location>
</feature>
<keyword evidence="5" id="KW-0808">Transferase</keyword>
<keyword evidence="6" id="KW-0479">Metal-binding</keyword>
<dbReference type="Gene3D" id="3.10.520.10">
    <property type="entry name" value="ApbE-like domains"/>
    <property type="match status" value="1"/>
</dbReference>
<sequence length="522" mass="56519" precursor="true">MPTTFKSPIAAFLLAIAIAGVSALTCQAAEYRFFHEGVLGTSLEIQVSANSQDAAKKAEESVLESIDRLDSVFSTYSSQSELAGFLSRGQSDAVQVSPALYSAIQVCEEWTRASKGAFNPAVELLTRKWAKGEQEELHPNDAEIRAAVSKIGSAHWRLDASTRSVSRNSDVPISLNAVAKGIILDHAAESALETIEGLQGLMVNIGGDLRVAGSFQTQVDIANPGADSIGSRPLASIMLSQGAVATSGSSERHFTIDGKLYSHIIDPRTGYPVEQTVSATVIADTACSADAVATICSVLSVQESLAFVNGLPGVDCLLVTAANVLFMSDNWPADAKPADTTTEEKADADTKAGTNVQTQQPKLSAHEMLVQFEIGKPEQSRRYRRPYVAVWIEDKDAFPVKTLSLFLMQDNPGPRWYRDVRRWYSDDQLRKLVDDRDLIATVSKPTRNPGKYKVTWDGRDDSGAALKPGKYTLLIESAREHGSYELIKHDFELGKEFSADLKGNVEIASASVQYKVNQAAGE</sequence>
<evidence type="ECO:0000313" key="13">
    <source>
        <dbReference type="EMBL" id="TWU48006.1"/>
    </source>
</evidence>
<dbReference type="InterPro" id="IPR024932">
    <property type="entry name" value="ApbE"/>
</dbReference>
<dbReference type="InterPro" id="IPR014469">
    <property type="entry name" value="DUF2271"/>
</dbReference>
<proteinExistence type="predicted"/>
<evidence type="ECO:0000256" key="2">
    <source>
        <dbReference type="ARBA" id="ARBA00011955"/>
    </source>
</evidence>
<evidence type="ECO:0000256" key="10">
    <source>
        <dbReference type="ARBA" id="ARBA00048540"/>
    </source>
</evidence>
<dbReference type="EC" id="2.7.1.180" evidence="2"/>
<dbReference type="RefSeq" id="WP_186776466.1">
    <property type="nucleotide sequence ID" value="NZ_SJPX01000005.1"/>
</dbReference>
<reference evidence="13 14" key="1">
    <citation type="submission" date="2019-02" db="EMBL/GenBank/DDBJ databases">
        <title>Deep-cultivation of Planctomycetes and their phenomic and genomic characterization uncovers novel biology.</title>
        <authorList>
            <person name="Wiegand S."/>
            <person name="Jogler M."/>
            <person name="Boedeker C."/>
            <person name="Pinto D."/>
            <person name="Vollmers J."/>
            <person name="Rivas-Marin E."/>
            <person name="Kohn T."/>
            <person name="Peeters S.H."/>
            <person name="Heuer A."/>
            <person name="Rast P."/>
            <person name="Oberbeckmann S."/>
            <person name="Bunk B."/>
            <person name="Jeske O."/>
            <person name="Meyerdierks A."/>
            <person name="Storesund J.E."/>
            <person name="Kallscheuer N."/>
            <person name="Luecker S."/>
            <person name="Lage O.M."/>
            <person name="Pohl T."/>
            <person name="Merkel B.J."/>
            <person name="Hornburger P."/>
            <person name="Mueller R.-W."/>
            <person name="Bruemmer F."/>
            <person name="Labrenz M."/>
            <person name="Spormann A.M."/>
            <person name="Op Den Camp H."/>
            <person name="Overmann J."/>
            <person name="Amann R."/>
            <person name="Jetten M.S.M."/>
            <person name="Mascher T."/>
            <person name="Medema M.H."/>
            <person name="Devos D.P."/>
            <person name="Kaster A.-K."/>
            <person name="Ovreas L."/>
            <person name="Rohde M."/>
            <person name="Galperin M.Y."/>
            <person name="Jogler C."/>
        </authorList>
    </citation>
    <scope>NUCLEOTIDE SEQUENCE [LARGE SCALE GENOMIC DNA]</scope>
    <source>
        <strain evidence="13 14">Poly59</strain>
    </source>
</reference>
<comment type="caution">
    <text evidence="13">The sequence shown here is derived from an EMBL/GenBank/DDBJ whole genome shotgun (WGS) entry which is preliminary data.</text>
</comment>
<evidence type="ECO:0000256" key="6">
    <source>
        <dbReference type="ARBA" id="ARBA00022723"/>
    </source>
</evidence>
<feature type="region of interest" description="Disordered" evidence="11">
    <location>
        <begin position="336"/>
        <end position="360"/>
    </location>
</feature>
<keyword evidence="4" id="KW-0285">Flavoprotein</keyword>
<keyword evidence="14" id="KW-1185">Reference proteome</keyword>
<keyword evidence="8" id="KW-0460">Magnesium</keyword>
<protein>
    <recommendedName>
        <fullName evidence="3">FAD:protein FMN transferase</fullName>
        <ecNumber evidence="2">2.7.1.180</ecNumber>
    </recommendedName>
    <alternativeName>
        <fullName evidence="9">Flavin transferase</fullName>
    </alternativeName>
</protein>
<dbReference type="Gene3D" id="2.60.40.4070">
    <property type="match status" value="1"/>
</dbReference>
<name>A0A5C6EK54_9BACT</name>
<dbReference type="InterPro" id="IPR003374">
    <property type="entry name" value="ApbE-like_sf"/>
</dbReference>
<dbReference type="PANTHER" id="PTHR30040:SF2">
    <property type="entry name" value="FAD:PROTEIN FMN TRANSFERASE"/>
    <property type="match status" value="1"/>
</dbReference>
<evidence type="ECO:0000256" key="11">
    <source>
        <dbReference type="SAM" id="MobiDB-lite"/>
    </source>
</evidence>
<evidence type="ECO:0000256" key="12">
    <source>
        <dbReference type="SAM" id="SignalP"/>
    </source>
</evidence>
<gene>
    <name evidence="13" type="primary">apbE_3</name>
    <name evidence="13" type="ORF">Poly59_48500</name>
</gene>
<evidence type="ECO:0000256" key="5">
    <source>
        <dbReference type="ARBA" id="ARBA00022679"/>
    </source>
</evidence>
<dbReference type="EMBL" id="SJPX01000005">
    <property type="protein sequence ID" value="TWU48006.1"/>
    <property type="molecule type" value="Genomic_DNA"/>
</dbReference>
<keyword evidence="12" id="KW-0732">Signal</keyword>
<dbReference type="Pfam" id="PF10029">
    <property type="entry name" value="DUF2271"/>
    <property type="match status" value="1"/>
</dbReference>
<evidence type="ECO:0000256" key="4">
    <source>
        <dbReference type="ARBA" id="ARBA00022630"/>
    </source>
</evidence>
<dbReference type="GO" id="GO:0016740">
    <property type="term" value="F:transferase activity"/>
    <property type="evidence" value="ECO:0007669"/>
    <property type="project" value="UniProtKB-KW"/>
</dbReference>
<dbReference type="GO" id="GO:0046872">
    <property type="term" value="F:metal ion binding"/>
    <property type="evidence" value="ECO:0007669"/>
    <property type="project" value="UniProtKB-KW"/>
</dbReference>
<dbReference type="AlphaFoldDB" id="A0A5C6EK54"/>
<accession>A0A5C6EK54</accession>
<keyword evidence="7" id="KW-0274">FAD</keyword>
<evidence type="ECO:0000256" key="1">
    <source>
        <dbReference type="ARBA" id="ARBA00001946"/>
    </source>
</evidence>
<dbReference type="Pfam" id="PF02424">
    <property type="entry name" value="ApbE"/>
    <property type="match status" value="1"/>
</dbReference>
<evidence type="ECO:0000256" key="9">
    <source>
        <dbReference type="ARBA" id="ARBA00031306"/>
    </source>
</evidence>
<keyword evidence="13" id="KW-0449">Lipoprotein</keyword>